<gene>
    <name evidence="1" type="ORF">AVEN_273328_1</name>
</gene>
<dbReference type="Proteomes" id="UP000499080">
    <property type="component" value="Unassembled WGS sequence"/>
</dbReference>
<sequence length="99" mass="11174">MIASVGSGLMQKRRHYPSMMPSIRAQSRYAISHTSLGPNDLSLLHGPSPRRGEYCCFWWRTQDPTSLTPHGRSSCLLIQQPLIRVLQHSPGGINEFQKD</sequence>
<name>A0A4Y2IM23_ARAVE</name>
<proteinExistence type="predicted"/>
<dbReference type="EMBL" id="BGPR01002742">
    <property type="protein sequence ID" value="GBM78242.1"/>
    <property type="molecule type" value="Genomic_DNA"/>
</dbReference>
<comment type="caution">
    <text evidence="1">The sequence shown here is derived from an EMBL/GenBank/DDBJ whole genome shotgun (WGS) entry which is preliminary data.</text>
</comment>
<dbReference type="AlphaFoldDB" id="A0A4Y2IM23"/>
<protein>
    <submittedName>
        <fullName evidence="1">Uncharacterized protein</fullName>
    </submittedName>
</protein>
<accession>A0A4Y2IM23</accession>
<reference evidence="1 2" key="1">
    <citation type="journal article" date="2019" name="Sci. Rep.">
        <title>Orb-weaving spider Araneus ventricosus genome elucidates the spidroin gene catalogue.</title>
        <authorList>
            <person name="Kono N."/>
            <person name="Nakamura H."/>
            <person name="Ohtoshi R."/>
            <person name="Moran D.A.P."/>
            <person name="Shinohara A."/>
            <person name="Yoshida Y."/>
            <person name="Fujiwara M."/>
            <person name="Mori M."/>
            <person name="Tomita M."/>
            <person name="Arakawa K."/>
        </authorList>
    </citation>
    <scope>NUCLEOTIDE SEQUENCE [LARGE SCALE GENOMIC DNA]</scope>
</reference>
<keyword evidence="2" id="KW-1185">Reference proteome</keyword>
<organism evidence="1 2">
    <name type="scientific">Araneus ventricosus</name>
    <name type="common">Orbweaver spider</name>
    <name type="synonym">Epeira ventricosa</name>
    <dbReference type="NCBI Taxonomy" id="182803"/>
    <lineage>
        <taxon>Eukaryota</taxon>
        <taxon>Metazoa</taxon>
        <taxon>Ecdysozoa</taxon>
        <taxon>Arthropoda</taxon>
        <taxon>Chelicerata</taxon>
        <taxon>Arachnida</taxon>
        <taxon>Araneae</taxon>
        <taxon>Araneomorphae</taxon>
        <taxon>Entelegynae</taxon>
        <taxon>Araneoidea</taxon>
        <taxon>Araneidae</taxon>
        <taxon>Araneus</taxon>
    </lineage>
</organism>
<evidence type="ECO:0000313" key="1">
    <source>
        <dbReference type="EMBL" id="GBM78242.1"/>
    </source>
</evidence>
<evidence type="ECO:0000313" key="2">
    <source>
        <dbReference type="Proteomes" id="UP000499080"/>
    </source>
</evidence>